<dbReference type="GO" id="GO:0005227">
    <property type="term" value="F:calcium-activated cation channel activity"/>
    <property type="evidence" value="ECO:0007669"/>
    <property type="project" value="InterPro"/>
</dbReference>
<organism evidence="5 6">
    <name type="scientific">Calocera viscosa (strain TUFC12733)</name>
    <dbReference type="NCBI Taxonomy" id="1330018"/>
    <lineage>
        <taxon>Eukaryota</taxon>
        <taxon>Fungi</taxon>
        <taxon>Dikarya</taxon>
        <taxon>Basidiomycota</taxon>
        <taxon>Agaricomycotina</taxon>
        <taxon>Dacrymycetes</taxon>
        <taxon>Dacrymycetales</taxon>
        <taxon>Dacrymycetaceae</taxon>
        <taxon>Calocera</taxon>
    </lineage>
</organism>
<dbReference type="InterPro" id="IPR027815">
    <property type="entry name" value="CSC1/OSCA1-like_cyt"/>
</dbReference>
<dbReference type="OrthoDB" id="1689567at2759"/>
<proteinExistence type="predicted"/>
<feature type="transmembrane region" description="Helical" evidence="2">
    <location>
        <begin position="542"/>
        <end position="560"/>
    </location>
</feature>
<dbReference type="GO" id="GO:0005886">
    <property type="term" value="C:plasma membrane"/>
    <property type="evidence" value="ECO:0007669"/>
    <property type="project" value="TreeGrafter"/>
</dbReference>
<feature type="transmembrane region" description="Helical" evidence="2">
    <location>
        <begin position="482"/>
        <end position="498"/>
    </location>
</feature>
<feature type="region of interest" description="Disordered" evidence="1">
    <location>
        <begin position="1037"/>
        <end position="1075"/>
    </location>
</feature>
<dbReference type="PANTHER" id="PTHR13018:SF139">
    <property type="entry name" value="PHOSPHATE METABOLISM PROTEIN 7"/>
    <property type="match status" value="1"/>
</dbReference>
<evidence type="ECO:0008006" key="7">
    <source>
        <dbReference type="Google" id="ProtNLM"/>
    </source>
</evidence>
<dbReference type="AlphaFoldDB" id="A0A167RVD0"/>
<feature type="compositionally biased region" description="Basic and acidic residues" evidence="1">
    <location>
        <begin position="1039"/>
        <end position="1058"/>
    </location>
</feature>
<dbReference type="Pfam" id="PF02714">
    <property type="entry name" value="RSN1_7TM"/>
    <property type="match status" value="1"/>
</dbReference>
<feature type="transmembrane region" description="Helical" evidence="2">
    <location>
        <begin position="453"/>
        <end position="476"/>
    </location>
</feature>
<dbReference type="InterPro" id="IPR003864">
    <property type="entry name" value="CSC1/OSCA1-like_7TM"/>
</dbReference>
<feature type="domain" description="CSC1/OSCA1-like 7TM region" evidence="3">
    <location>
        <begin position="328"/>
        <end position="598"/>
    </location>
</feature>
<sequence length="1075" mass="120526">MILSAYAAASQTPLPSGSEKFRGRRYRTVMIENIPAHMRSDEALTGYFEKYLVKSTLRAAYLQRGWMGWYGVVRNQLVRDLDSMPVDEEAQAHAHADSPMVEDVVLARKSTELQALMEQREVVLRKLEVLHVKLAANVLASVALGLSRKEQAAYGGATTEKFVQKPGPLGAVQTEAGLDQLVGALGPFVKAFDQEKTLSPPLPIEGETVWEAMYRLPPELLHPYQPLIRMKPRMSGRMDVAIDYYSLKLATISKQIDDERAIDDAKREPSTNAFVTFSAPHFARKAYRFLAFNPRSPDTCFVTPAPDPSDILWKRAIRPNFRGVFLRDMLVSIGVWTFTLLWIPPVTIIVGLFSIQNLASIFPPLKNYFNANPAKESLVSSFLPTLLYSILVILIPPLLRFITNHGHSAITASKISDLVMTRYWKFLVCNAVFFFSLGVTTISSFVDVFKQPLSLLPTIAGSFPSAAPFFVGWFVFETGMHVGLSISLMGFPIWLYPFHRAAATLRKRAEATKPRTYDFSYWLPTHMLVLLIMHVFAILNPLVIPFCFIYLSFEIIMVKHQKMHVFSHAFETNGFNLNHRIVRFSLDGMVLAQVIFLVLMILVKKVGEAVLTGLLILATIVTKLYLSRKCKAAYAAQDKLEGDLICSTRSITGTLPMQDLEQLKSLDLNSSHRTQRLRSRFRKLEQRETWIHLWKALPFEMDFPHVDIPVPSPKRSPLLNGKAEGTTDEPVHPGVSAPRTEDVTLFQGQFAQAVTHPAEEEQKTVNMAPTSEDPDAIVTSHAPTMIWDDHTRYDASYGNPHYNSHLDNFMWLPRNPLARLDLDDGVKCHVVLLSRTNGGWRRVGRMPKDLEAELFGEGSDGGTSDETRLGDSDGRPADTRKSLTNEPLLRPRESIRKPNSQLPEEIELPPIIAARVQHLEQETEIENVEPESFQDLIKPALSRARSSASRTSRRISFRRASSHEGRSPTHEAEDLLRAAGTPTRPPAGLPETSSVHSVDMPAYSGGEHLATINSTEGAGTSRPALSSFKALANVVLQEARQEREEREKKEKKESESKIRRASFAQIVEAQGRTHA</sequence>
<dbReference type="InterPro" id="IPR045122">
    <property type="entry name" value="Csc1-like"/>
</dbReference>
<feature type="region of interest" description="Disordered" evidence="1">
    <location>
        <begin position="979"/>
        <end position="998"/>
    </location>
</feature>
<protein>
    <recommendedName>
        <fullName evidence="7">DUF221-domain-containing protein</fullName>
    </recommendedName>
</protein>
<accession>A0A167RVD0</accession>
<evidence type="ECO:0000313" key="5">
    <source>
        <dbReference type="EMBL" id="KZP01320.1"/>
    </source>
</evidence>
<feature type="compositionally biased region" description="Basic and acidic residues" evidence="1">
    <location>
        <begin position="961"/>
        <end position="972"/>
    </location>
</feature>
<reference evidence="5 6" key="1">
    <citation type="journal article" date="2016" name="Mol. Biol. Evol.">
        <title>Comparative Genomics of Early-Diverging Mushroom-Forming Fungi Provides Insights into the Origins of Lignocellulose Decay Capabilities.</title>
        <authorList>
            <person name="Nagy L.G."/>
            <person name="Riley R."/>
            <person name="Tritt A."/>
            <person name="Adam C."/>
            <person name="Daum C."/>
            <person name="Floudas D."/>
            <person name="Sun H."/>
            <person name="Yadav J.S."/>
            <person name="Pangilinan J."/>
            <person name="Larsson K.H."/>
            <person name="Matsuura K."/>
            <person name="Barry K."/>
            <person name="Labutti K."/>
            <person name="Kuo R."/>
            <person name="Ohm R.A."/>
            <person name="Bhattacharya S.S."/>
            <person name="Shirouzu T."/>
            <person name="Yoshinaga Y."/>
            <person name="Martin F.M."/>
            <person name="Grigoriev I.V."/>
            <person name="Hibbett D.S."/>
        </authorList>
    </citation>
    <scope>NUCLEOTIDE SEQUENCE [LARGE SCALE GENOMIC DNA]</scope>
    <source>
        <strain evidence="5 6">TUFC12733</strain>
    </source>
</reference>
<evidence type="ECO:0000256" key="1">
    <source>
        <dbReference type="SAM" id="MobiDB-lite"/>
    </source>
</evidence>
<keyword evidence="2" id="KW-0812">Transmembrane</keyword>
<feature type="domain" description="CSC1/OSCA1-like cytosolic" evidence="4">
    <location>
        <begin position="99"/>
        <end position="314"/>
    </location>
</feature>
<evidence type="ECO:0000259" key="4">
    <source>
        <dbReference type="Pfam" id="PF14703"/>
    </source>
</evidence>
<dbReference type="Proteomes" id="UP000076738">
    <property type="component" value="Unassembled WGS sequence"/>
</dbReference>
<dbReference type="Pfam" id="PF14703">
    <property type="entry name" value="PHM7_cyt"/>
    <property type="match status" value="1"/>
</dbReference>
<feature type="region of interest" description="Disordered" evidence="1">
    <location>
        <begin position="943"/>
        <end position="972"/>
    </location>
</feature>
<name>A0A167RVD0_CALVF</name>
<feature type="transmembrane region" description="Helical" evidence="2">
    <location>
        <begin position="581"/>
        <end position="603"/>
    </location>
</feature>
<feature type="compositionally biased region" description="Basic and acidic residues" evidence="1">
    <location>
        <begin position="865"/>
        <end position="896"/>
    </location>
</feature>
<evidence type="ECO:0000259" key="3">
    <source>
        <dbReference type="Pfam" id="PF02714"/>
    </source>
</evidence>
<dbReference type="PANTHER" id="PTHR13018">
    <property type="entry name" value="PROBABLE MEMBRANE PROTEIN DUF221-RELATED"/>
    <property type="match status" value="1"/>
</dbReference>
<keyword evidence="2" id="KW-1133">Transmembrane helix</keyword>
<feature type="region of interest" description="Disordered" evidence="1">
    <location>
        <begin position="714"/>
        <end position="734"/>
    </location>
</feature>
<keyword evidence="6" id="KW-1185">Reference proteome</keyword>
<dbReference type="EMBL" id="KV417267">
    <property type="protein sequence ID" value="KZP01320.1"/>
    <property type="molecule type" value="Genomic_DNA"/>
</dbReference>
<feature type="transmembrane region" description="Helical" evidence="2">
    <location>
        <begin position="519"/>
        <end position="536"/>
    </location>
</feature>
<feature type="transmembrane region" description="Helical" evidence="2">
    <location>
        <begin position="381"/>
        <end position="403"/>
    </location>
</feature>
<feature type="transmembrane region" description="Helical" evidence="2">
    <location>
        <begin position="423"/>
        <end position="446"/>
    </location>
</feature>
<evidence type="ECO:0000256" key="2">
    <source>
        <dbReference type="SAM" id="Phobius"/>
    </source>
</evidence>
<gene>
    <name evidence="5" type="ORF">CALVIDRAFT_532932</name>
</gene>
<keyword evidence="2" id="KW-0472">Membrane</keyword>
<feature type="region of interest" description="Disordered" evidence="1">
    <location>
        <begin position="853"/>
        <end position="903"/>
    </location>
</feature>
<evidence type="ECO:0000313" key="6">
    <source>
        <dbReference type="Proteomes" id="UP000076738"/>
    </source>
</evidence>